<sequence>MKLWDDFVIGLYLFASRHKWVTMIPASVAIALLSFVPVSIGLTKTLMWFIWQVCGFDSVGTMTLFFAGGAWGAWAVMALIEIAAWAYDKACSRLHNPYLDALSRRNRGY</sequence>
<evidence type="ECO:0000313" key="2">
    <source>
        <dbReference type="EMBL" id="QDH45729.1"/>
    </source>
</evidence>
<accession>A0A513ZYE7</accession>
<organism evidence="2 3">
    <name type="scientific">Pantoea phage vB_PagM_AAM37</name>
    <dbReference type="NCBI Taxonomy" id="2588093"/>
    <lineage>
        <taxon>Viruses</taxon>
        <taxon>Duplodnaviria</taxon>
        <taxon>Heunggongvirae</taxon>
        <taxon>Uroviricota</taxon>
        <taxon>Caudoviricetes</taxon>
        <taxon>Dibbivirus</taxon>
        <taxon>Dibbivirus AAM37</taxon>
    </lineage>
</organism>
<proteinExistence type="predicted"/>
<keyword evidence="3" id="KW-1185">Reference proteome</keyword>
<evidence type="ECO:0000256" key="1">
    <source>
        <dbReference type="SAM" id="Phobius"/>
    </source>
</evidence>
<evidence type="ECO:0000313" key="3">
    <source>
        <dbReference type="Proteomes" id="UP000317930"/>
    </source>
</evidence>
<name>A0A513ZYE7_9CAUD</name>
<keyword evidence="1" id="KW-0812">Transmembrane</keyword>
<dbReference type="Proteomes" id="UP000317930">
    <property type="component" value="Segment"/>
</dbReference>
<protein>
    <submittedName>
        <fullName evidence="2">Uncharacterized protein</fullName>
    </submittedName>
</protein>
<gene>
    <name evidence="2" type="ORF">AAM37_gp58</name>
</gene>
<keyword evidence="1" id="KW-0472">Membrane</keyword>
<feature type="transmembrane region" description="Helical" evidence="1">
    <location>
        <begin position="20"/>
        <end position="42"/>
    </location>
</feature>
<feature type="transmembrane region" description="Helical" evidence="1">
    <location>
        <begin position="62"/>
        <end position="87"/>
    </location>
</feature>
<keyword evidence="1" id="KW-1133">Transmembrane helix</keyword>
<reference evidence="2 3" key="1">
    <citation type="submission" date="2019-04" db="EMBL/GenBank/DDBJ databases">
        <title>Complete genome sequence of Pantoea sp. infecting bacteriophage vB_PagM_AAM37.</title>
        <authorList>
            <person name="Truncaite L."/>
            <person name="Simoliuniene M."/>
            <person name="Zajanckauskaite A."/>
            <person name="Meskys R."/>
            <person name="Simoliunas E."/>
        </authorList>
    </citation>
    <scope>NUCLEOTIDE SEQUENCE [LARGE SCALE GENOMIC DNA]</scope>
    <source>
        <strain evidence="2">AAM37</strain>
    </source>
</reference>
<dbReference type="EMBL" id="MK798143">
    <property type="protein sequence ID" value="QDH45729.1"/>
    <property type="molecule type" value="Genomic_DNA"/>
</dbReference>